<organism evidence="2 3">
    <name type="scientific">Pseudogymnoascus verrucosus</name>
    <dbReference type="NCBI Taxonomy" id="342668"/>
    <lineage>
        <taxon>Eukaryota</taxon>
        <taxon>Fungi</taxon>
        <taxon>Dikarya</taxon>
        <taxon>Ascomycota</taxon>
        <taxon>Pezizomycotina</taxon>
        <taxon>Leotiomycetes</taxon>
        <taxon>Thelebolales</taxon>
        <taxon>Thelebolaceae</taxon>
        <taxon>Pseudogymnoascus</taxon>
    </lineage>
</organism>
<dbReference type="RefSeq" id="XP_018135209.1">
    <property type="nucleotide sequence ID" value="XM_018269914.1"/>
</dbReference>
<dbReference type="SUPFAM" id="SSF53474">
    <property type="entry name" value="alpha/beta-Hydrolases"/>
    <property type="match status" value="1"/>
</dbReference>
<accession>A0A2P2SXC2</accession>
<dbReference type="GO" id="GO:0008236">
    <property type="term" value="F:serine-type peptidase activity"/>
    <property type="evidence" value="ECO:0007669"/>
    <property type="project" value="InterPro"/>
</dbReference>
<dbReference type="InterPro" id="IPR011042">
    <property type="entry name" value="6-blade_b-propeller_TolB-like"/>
</dbReference>
<protein>
    <recommendedName>
        <fullName evidence="1">Peptidase S9 prolyl oligopeptidase catalytic domain-containing protein</fullName>
    </recommendedName>
</protein>
<dbReference type="Pfam" id="PF07676">
    <property type="entry name" value="PD40"/>
    <property type="match status" value="1"/>
</dbReference>
<dbReference type="InterPro" id="IPR011659">
    <property type="entry name" value="WD40"/>
</dbReference>
<gene>
    <name evidence="2" type="ORF">VE01_00382</name>
</gene>
<dbReference type="EMBL" id="KV460206">
    <property type="protein sequence ID" value="OBU01477.1"/>
    <property type="molecule type" value="Genomic_DNA"/>
</dbReference>
<dbReference type="Gene3D" id="2.120.10.30">
    <property type="entry name" value="TolB, C-terminal domain"/>
    <property type="match status" value="1"/>
</dbReference>
<dbReference type="Proteomes" id="UP000091956">
    <property type="component" value="Unassembled WGS sequence"/>
</dbReference>
<dbReference type="Pfam" id="PF00326">
    <property type="entry name" value="Peptidase_S9"/>
    <property type="match status" value="1"/>
</dbReference>
<dbReference type="OrthoDB" id="43744at2759"/>
<evidence type="ECO:0000259" key="1">
    <source>
        <dbReference type="Pfam" id="PF00326"/>
    </source>
</evidence>
<keyword evidence="3" id="KW-1185">Reference proteome</keyword>
<dbReference type="SUPFAM" id="SSF82171">
    <property type="entry name" value="DPP6 N-terminal domain-like"/>
    <property type="match status" value="1"/>
</dbReference>
<reference evidence="3" key="2">
    <citation type="journal article" date="2018" name="Nat. Commun.">
        <title>Extreme sensitivity to ultraviolet light in the fungal pathogen causing white-nose syndrome of bats.</title>
        <authorList>
            <person name="Palmer J.M."/>
            <person name="Drees K.P."/>
            <person name="Foster J.T."/>
            <person name="Lindner D.L."/>
        </authorList>
    </citation>
    <scope>NUCLEOTIDE SEQUENCE [LARGE SCALE GENOMIC DNA]</scope>
    <source>
        <strain evidence="3">UAMH 10579</strain>
    </source>
</reference>
<name>A0A2P2SXC2_9PEZI</name>
<dbReference type="Gene3D" id="3.40.50.1820">
    <property type="entry name" value="alpha/beta hydrolase"/>
    <property type="match status" value="1"/>
</dbReference>
<dbReference type="AlphaFoldDB" id="A0A2P2SXC2"/>
<dbReference type="GO" id="GO:0006508">
    <property type="term" value="P:proteolysis"/>
    <property type="evidence" value="ECO:0007669"/>
    <property type="project" value="InterPro"/>
</dbReference>
<feature type="domain" description="Peptidase S9 prolyl oligopeptidase catalytic" evidence="1">
    <location>
        <begin position="432"/>
        <end position="638"/>
    </location>
</feature>
<reference evidence="2 3" key="1">
    <citation type="submission" date="2016-03" db="EMBL/GenBank/DDBJ databases">
        <title>Comparative genomics of Pseudogymnoascus destructans, the fungus causing white-nose syndrome of bats.</title>
        <authorList>
            <person name="Palmer J.M."/>
            <person name="Drees K.P."/>
            <person name="Foster J.T."/>
            <person name="Lindner D.L."/>
        </authorList>
    </citation>
    <scope>NUCLEOTIDE SEQUENCE [LARGE SCALE GENOMIC DNA]</scope>
    <source>
        <strain evidence="2 3">UAMH 10579</strain>
    </source>
</reference>
<dbReference type="PANTHER" id="PTHR43056">
    <property type="entry name" value="PEPTIDASE S9 PROLYL OLIGOPEPTIDASE"/>
    <property type="match status" value="1"/>
</dbReference>
<dbReference type="PANTHER" id="PTHR43056:SF5">
    <property type="entry name" value="PEPTIDASE S9 PROLYL OLIGOPEPTIDASE CATALYTIC DOMAIN-CONTAINING PROTEIN"/>
    <property type="match status" value="1"/>
</dbReference>
<dbReference type="InterPro" id="IPR029058">
    <property type="entry name" value="AB_hydrolase_fold"/>
</dbReference>
<proteinExistence type="predicted"/>
<sequence>MASAVQIADYGKWESPITAELLSGYSITLNEVQTNPKTGAIYVIEGRPAENGRCCIVEYLGSETRDILPEGYNARSRIHEYGGGAFAIGPNGTLIFTDWETNGIFALSPSSGDPKPLIHAKSHLCFADFSVHPIHEQWILAVQEDRSLSPIQNSIVAIEATTKETFIVTQGADFYSHPRFNHDGTEICWTQWSHPDMAWNGTELFRATWHPGTVASGTKIAGAAGTESICQPRWGPDGTLFFVSDRSGYWQLYRINPGAETSEHVCLKGLETSDFGEREFWLGNTILSSYTKDATSALVVINLDTNKYTDLPLGLVDIQHSAIKRLSDSSFVVIGASEKAPRSLYLVEITEPAFKKLIKSSIEVELPEVLYSTPQMIEFPRVYGEFRSGSGHAIYLPPNNPAYQAPAGEQPPLIVSLHGGPTSHVSPGLLLETQYWTSRGYAYVHVNYAGSTGYGRAYRDLLKQRWGVIDDADAASCVAHLISLSYVNPAKIGIVGASAGGYTVLQALCGYPDVWAGGVSYFGIGNLKPLAVMMHKFESYYIDQLLFSIGTPLEDQARIFEERSPYYKAGNIASPILLLQGTEDTVVPPSQAIDMERMIKETGGTVKLVLFEGEGHGFRQMHSLKTAIVLEEEWWRKTLL</sequence>
<dbReference type="GeneID" id="28833768"/>
<dbReference type="STRING" id="342668.A0A2P2SXC2"/>
<evidence type="ECO:0000313" key="3">
    <source>
        <dbReference type="Proteomes" id="UP000091956"/>
    </source>
</evidence>
<dbReference type="InterPro" id="IPR001375">
    <property type="entry name" value="Peptidase_S9_cat"/>
</dbReference>
<evidence type="ECO:0000313" key="2">
    <source>
        <dbReference type="EMBL" id="OBU01477.1"/>
    </source>
</evidence>
<dbReference type="InterPro" id="IPR050585">
    <property type="entry name" value="Xaa-Pro_dipeptidyl-ppase/CocE"/>
</dbReference>